<evidence type="ECO:0000313" key="1">
    <source>
        <dbReference type="EMBL" id="SDJ95230.1"/>
    </source>
</evidence>
<dbReference type="STRING" id="571298.SAMN04488026_102760"/>
<evidence type="ECO:0000313" key="2">
    <source>
        <dbReference type="Proteomes" id="UP000199382"/>
    </source>
</evidence>
<reference evidence="1 2" key="1">
    <citation type="submission" date="2016-10" db="EMBL/GenBank/DDBJ databases">
        <authorList>
            <person name="de Groot N.N."/>
        </authorList>
    </citation>
    <scope>NUCLEOTIDE SEQUENCE [LARGE SCALE GENOMIC DNA]</scope>
    <source>
        <strain evidence="1 2">DSM 25294</strain>
    </source>
</reference>
<organism evidence="1 2">
    <name type="scientific">Aliiruegeria lutimaris</name>
    <dbReference type="NCBI Taxonomy" id="571298"/>
    <lineage>
        <taxon>Bacteria</taxon>
        <taxon>Pseudomonadati</taxon>
        <taxon>Pseudomonadota</taxon>
        <taxon>Alphaproteobacteria</taxon>
        <taxon>Rhodobacterales</taxon>
        <taxon>Roseobacteraceae</taxon>
        <taxon>Aliiruegeria</taxon>
    </lineage>
</organism>
<dbReference type="Proteomes" id="UP000199382">
    <property type="component" value="Unassembled WGS sequence"/>
</dbReference>
<gene>
    <name evidence="1" type="ORF">SAMN04488026_102760</name>
</gene>
<protein>
    <submittedName>
        <fullName evidence="1">Uncharacterized protein</fullName>
    </submittedName>
</protein>
<sequence length="83" mass="9528">MRIGYEKSGQTYGRNSWPSLFRNTADKGITHYMNPPDFHRELALPMPAFATYSSVTLEILAVFPRKNGRDTCISAFHPDFECR</sequence>
<dbReference type="RefSeq" id="WP_093157130.1">
    <property type="nucleotide sequence ID" value="NZ_FNEK01000027.1"/>
</dbReference>
<dbReference type="OrthoDB" id="321999at2"/>
<proteinExistence type="predicted"/>
<dbReference type="AlphaFoldDB" id="A0A1G8XZL5"/>
<dbReference type="EMBL" id="FNEK01000027">
    <property type="protein sequence ID" value="SDJ95230.1"/>
    <property type="molecule type" value="Genomic_DNA"/>
</dbReference>
<keyword evidence="2" id="KW-1185">Reference proteome</keyword>
<name>A0A1G8XZL5_9RHOB</name>
<accession>A0A1G8XZL5</accession>